<dbReference type="PROSITE" id="PS50304">
    <property type="entry name" value="TUDOR"/>
    <property type="match status" value="1"/>
</dbReference>
<evidence type="ECO:0000256" key="1">
    <source>
        <dbReference type="PROSITE-ProRule" id="PRU00117"/>
    </source>
</evidence>
<dbReference type="Gene3D" id="2.30.30.140">
    <property type="match status" value="1"/>
</dbReference>
<dbReference type="Gene3D" id="3.30.1370.10">
    <property type="entry name" value="K Homology domain, type 1"/>
    <property type="match status" value="2"/>
</dbReference>
<reference evidence="5" key="1">
    <citation type="journal article" date="2016" name="Sci. Rep.">
        <title>Molecular characterization of firefly nuptial gifts: a multi-omics approach sheds light on postcopulatory sexual selection.</title>
        <authorList>
            <person name="Al-Wathiqui N."/>
            <person name="Fallon T.R."/>
            <person name="South A."/>
            <person name="Weng J.K."/>
            <person name="Lewis S.M."/>
        </authorList>
    </citation>
    <scope>NUCLEOTIDE SEQUENCE</scope>
</reference>
<dbReference type="GO" id="GO:0030719">
    <property type="term" value="P:P granule organization"/>
    <property type="evidence" value="ECO:0007669"/>
    <property type="project" value="TreeGrafter"/>
</dbReference>
<evidence type="ECO:0000259" key="4">
    <source>
        <dbReference type="PROSITE" id="PS50304"/>
    </source>
</evidence>
<dbReference type="GO" id="GO:0007283">
    <property type="term" value="P:spermatogenesis"/>
    <property type="evidence" value="ECO:0007669"/>
    <property type="project" value="TreeGrafter"/>
</dbReference>
<dbReference type="EMBL" id="VVIM01000009">
    <property type="protein sequence ID" value="KAB0793040.1"/>
    <property type="molecule type" value="Genomic_DNA"/>
</dbReference>
<dbReference type="Proteomes" id="UP000327044">
    <property type="component" value="Unassembled WGS sequence"/>
</dbReference>
<keyword evidence="1" id="KW-0694">RNA-binding</keyword>
<dbReference type="SMART" id="SM00322">
    <property type="entry name" value="KH"/>
    <property type="match status" value="2"/>
</dbReference>
<feature type="region of interest" description="Disordered" evidence="2">
    <location>
        <begin position="197"/>
        <end position="234"/>
    </location>
</feature>
<evidence type="ECO:0000256" key="2">
    <source>
        <dbReference type="SAM" id="MobiDB-lite"/>
    </source>
</evidence>
<dbReference type="PROSITE" id="PS50084">
    <property type="entry name" value="KH_TYPE_1"/>
    <property type="match status" value="2"/>
</dbReference>
<dbReference type="SUPFAM" id="SSF54791">
    <property type="entry name" value="Eukaryotic type KH-domain (KH-domain type I)"/>
    <property type="match status" value="2"/>
</dbReference>
<dbReference type="InterPro" id="IPR002999">
    <property type="entry name" value="Tudor"/>
</dbReference>
<dbReference type="AlphaFoldDB" id="A0A1Y1K1L9"/>
<accession>A0A1Y1K1L9</accession>
<dbReference type="Pfam" id="PF00567">
    <property type="entry name" value="TUDOR"/>
    <property type="match status" value="1"/>
</dbReference>
<dbReference type="InterPro" id="IPR004087">
    <property type="entry name" value="KH_dom"/>
</dbReference>
<dbReference type="SMART" id="SM00333">
    <property type="entry name" value="TUDOR"/>
    <property type="match status" value="1"/>
</dbReference>
<dbReference type="PANTHER" id="PTHR22948:SF29">
    <property type="entry name" value="FI02030P-RELATED"/>
    <property type="match status" value="1"/>
</dbReference>
<dbReference type="InterPro" id="IPR036612">
    <property type="entry name" value="KH_dom_type_1_sf"/>
</dbReference>
<dbReference type="Gene3D" id="2.40.50.90">
    <property type="match status" value="1"/>
</dbReference>
<keyword evidence="3" id="KW-0472">Membrane</keyword>
<dbReference type="EMBL" id="GEZM01095796">
    <property type="protein sequence ID" value="JAV55343.1"/>
    <property type="molecule type" value="Transcribed_RNA"/>
</dbReference>
<dbReference type="InterPro" id="IPR004088">
    <property type="entry name" value="KH_dom_type_1"/>
</dbReference>
<dbReference type="FunCoup" id="A0A1Y1K1L9">
    <property type="interactions" value="106"/>
</dbReference>
<name>A0A1Y1K1L9_PHOPY</name>
<evidence type="ECO:0000313" key="5">
    <source>
        <dbReference type="EMBL" id="JAV55343.1"/>
    </source>
</evidence>
<dbReference type="GO" id="GO:0003723">
    <property type="term" value="F:RNA binding"/>
    <property type="evidence" value="ECO:0007669"/>
    <property type="project" value="UniProtKB-UniRule"/>
</dbReference>
<keyword evidence="3" id="KW-0812">Transmembrane</keyword>
<dbReference type="SUPFAM" id="SSF63748">
    <property type="entry name" value="Tudor/PWWP/MBT"/>
    <property type="match status" value="1"/>
</dbReference>
<dbReference type="CDD" id="cd00105">
    <property type="entry name" value="KH-I"/>
    <property type="match status" value="1"/>
</dbReference>
<dbReference type="Pfam" id="PF00013">
    <property type="entry name" value="KH_1"/>
    <property type="match status" value="2"/>
</dbReference>
<evidence type="ECO:0000313" key="6">
    <source>
        <dbReference type="EMBL" id="KAB0793040.1"/>
    </source>
</evidence>
<evidence type="ECO:0000313" key="7">
    <source>
        <dbReference type="Proteomes" id="UP000327044"/>
    </source>
</evidence>
<evidence type="ECO:0000256" key="3">
    <source>
        <dbReference type="SAM" id="Phobius"/>
    </source>
</evidence>
<protein>
    <recommendedName>
        <fullName evidence="4">Tudor domain-containing protein</fullName>
    </recommendedName>
</protein>
<keyword evidence="7" id="KW-1185">Reference proteome</keyword>
<feature type="domain" description="Tudor" evidence="4">
    <location>
        <begin position="296"/>
        <end position="358"/>
    </location>
</feature>
<reference evidence="6" key="3">
    <citation type="submission" date="2019-08" db="EMBL/GenBank/DDBJ databases">
        <authorList>
            <consortium name="Photinus pyralis genome working group"/>
            <person name="Fallon T.R."/>
            <person name="Sander Lower S.E."/>
            <person name="Weng J.-K."/>
        </authorList>
    </citation>
    <scope>NUCLEOTIDE SEQUENCE</scope>
    <source>
        <strain evidence="6">1611_PpyrPB1</strain>
        <tissue evidence="6">Whole body</tissue>
    </source>
</reference>
<dbReference type="GO" id="GO:0034587">
    <property type="term" value="P:piRNA processing"/>
    <property type="evidence" value="ECO:0007669"/>
    <property type="project" value="TreeGrafter"/>
</dbReference>
<dbReference type="OrthoDB" id="9995375at2759"/>
<dbReference type="InterPro" id="IPR050621">
    <property type="entry name" value="Tudor_domain_containing"/>
</dbReference>
<dbReference type="PANTHER" id="PTHR22948">
    <property type="entry name" value="TUDOR DOMAIN CONTAINING PROTEIN"/>
    <property type="match status" value="1"/>
</dbReference>
<dbReference type="InterPro" id="IPR035437">
    <property type="entry name" value="SNase_OB-fold_sf"/>
</dbReference>
<dbReference type="GO" id="GO:0005739">
    <property type="term" value="C:mitochondrion"/>
    <property type="evidence" value="ECO:0007669"/>
    <property type="project" value="UniProtKB-ARBA"/>
</dbReference>
<feature type="transmembrane region" description="Helical" evidence="3">
    <location>
        <begin position="12"/>
        <end position="30"/>
    </location>
</feature>
<proteinExistence type="predicted"/>
<keyword evidence="3" id="KW-1133">Transmembrane helix</keyword>
<sequence length="456" mass="51367">MKHILPSKSVTIALGLSVCGIGGYLLYLLLKKDDEYKATQKRSNYKTLEVSIPKEHVRSFIGRNGKNIKALQEESHTRISFKDDDNDEQRTCVIRGNRDACIHAKSLILEFIGAQPVLKSDEMIVPQNVVGKIIGRCGENIMEITTRSGAKVTVCNDKAAAHRKVLLKGTEEQINCAKLLITNIIKTYQLSQNELDSTLAKREPRAPPKSPTVNGTKGDALDSPTMLNGSPKVERMSPYPGQTGAQFEVYISAMLDPSHFWMQIVGPKATELDQLVEEMTEYYAKDENRDLHVLNSLEVGDVVAAVFKFDKKWYRAEVLKVMDNGGDSHVELYYVDYGDTDVIPSKEAFELRTDFLRLHFQAIECFLAQIEPKDGKWSDEALDKFEELAHVAQWKKLLAKINCYWNREKLTAKRESSPVPGIDLYDFNNDTDVDIAKELVDHGYAVFKNGCDPNLS</sequence>
<dbReference type="GO" id="GO:0043186">
    <property type="term" value="C:P granule"/>
    <property type="evidence" value="ECO:0007669"/>
    <property type="project" value="TreeGrafter"/>
</dbReference>
<reference evidence="6 7" key="2">
    <citation type="journal article" date="2018" name="Elife">
        <title>Firefly genomes illuminate parallel origins of bioluminescence in beetles.</title>
        <authorList>
            <person name="Fallon T.R."/>
            <person name="Lower S.E."/>
            <person name="Chang C.H."/>
            <person name="Bessho-Uehara M."/>
            <person name="Martin G.J."/>
            <person name="Bewick A.J."/>
            <person name="Behringer M."/>
            <person name="Debat H.J."/>
            <person name="Wong I."/>
            <person name="Day J.C."/>
            <person name="Suvorov A."/>
            <person name="Silva C.J."/>
            <person name="Stanger-Hall K.F."/>
            <person name="Hall D.W."/>
            <person name="Schmitz R.J."/>
            <person name="Nelson D.R."/>
            <person name="Lewis S.M."/>
            <person name="Shigenobu S."/>
            <person name="Bybee S.M."/>
            <person name="Larracuente A.M."/>
            <person name="Oba Y."/>
            <person name="Weng J.K."/>
        </authorList>
    </citation>
    <scope>NUCLEOTIDE SEQUENCE [LARGE SCALE GENOMIC DNA]</scope>
    <source>
        <strain evidence="6">1611_PpyrPB1</strain>
        <tissue evidence="6">Whole body</tissue>
    </source>
</reference>
<gene>
    <name evidence="6" type="ORF">PPYR_12660</name>
</gene>
<dbReference type="InParanoid" id="A0A1Y1K1L9"/>
<organism evidence="5">
    <name type="scientific">Photinus pyralis</name>
    <name type="common">Common eastern firefly</name>
    <name type="synonym">Lampyris pyralis</name>
    <dbReference type="NCBI Taxonomy" id="7054"/>
    <lineage>
        <taxon>Eukaryota</taxon>
        <taxon>Metazoa</taxon>
        <taxon>Ecdysozoa</taxon>
        <taxon>Arthropoda</taxon>
        <taxon>Hexapoda</taxon>
        <taxon>Insecta</taxon>
        <taxon>Pterygota</taxon>
        <taxon>Neoptera</taxon>
        <taxon>Endopterygota</taxon>
        <taxon>Coleoptera</taxon>
        <taxon>Polyphaga</taxon>
        <taxon>Elateriformia</taxon>
        <taxon>Elateroidea</taxon>
        <taxon>Lampyridae</taxon>
        <taxon>Lampyrinae</taxon>
        <taxon>Photinus</taxon>
    </lineage>
</organism>